<protein>
    <submittedName>
        <fullName evidence="1">Uncharacterized protein</fullName>
    </submittedName>
</protein>
<organism evidence="1 2">
    <name type="scientific">Alteromonas australica</name>
    <dbReference type="NCBI Taxonomy" id="589873"/>
    <lineage>
        <taxon>Bacteria</taxon>
        <taxon>Pseudomonadati</taxon>
        <taxon>Pseudomonadota</taxon>
        <taxon>Gammaproteobacteria</taxon>
        <taxon>Alteromonadales</taxon>
        <taxon>Alteromonadaceae</taxon>
        <taxon>Alteromonas/Salinimonas group</taxon>
        <taxon>Alteromonas</taxon>
    </lineage>
</organism>
<sequence>MNKLIKFFSIVVLSVGLLGGCASQVYHDYIMSGQVVTVDDKQAVVCVSDTDGLKEHQVFNVYRTVYDPTAISEGENSYSREFVGKIRLGKTKDKHFAEAIVLDGEITRYDMVEFDRGF</sequence>
<gene>
    <name evidence="1" type="ORF">EP13_01480</name>
</gene>
<dbReference type="PROSITE" id="PS51257">
    <property type="entry name" value="PROKAR_LIPOPROTEIN"/>
    <property type="match status" value="1"/>
</dbReference>
<dbReference type="EMBL" id="CP008849">
    <property type="protein sequence ID" value="AIF97477.1"/>
    <property type="molecule type" value="Genomic_DNA"/>
</dbReference>
<name>A0A075P298_9ALTE</name>
<dbReference type="Proteomes" id="UP000056090">
    <property type="component" value="Chromosome"/>
</dbReference>
<keyword evidence="2" id="KW-1185">Reference proteome</keyword>
<accession>A0A075P298</accession>
<dbReference type="KEGG" id="aal:EP13_01480"/>
<dbReference type="GeneID" id="78253616"/>
<evidence type="ECO:0000313" key="1">
    <source>
        <dbReference type="EMBL" id="AIF97477.1"/>
    </source>
</evidence>
<reference evidence="1 2" key="1">
    <citation type="submission" date="2014-06" db="EMBL/GenBank/DDBJ databases">
        <title>Genomes of Alteromonas australica, a world apart.</title>
        <authorList>
            <person name="Gonzaga A."/>
            <person name="Lopez-Perez M."/>
            <person name="Rodriguez-Valera F."/>
        </authorList>
    </citation>
    <scope>NUCLEOTIDE SEQUENCE [LARGE SCALE GENOMIC DNA]</scope>
    <source>
        <strain evidence="1 2">H 17</strain>
    </source>
</reference>
<dbReference type="RefSeq" id="WP_012516849.1">
    <property type="nucleotide sequence ID" value="NZ_CBCSKJ010000005.1"/>
</dbReference>
<proteinExistence type="predicted"/>
<dbReference type="AlphaFoldDB" id="A0A075P298"/>
<dbReference type="eggNOG" id="ENOG5033CRC">
    <property type="taxonomic scope" value="Bacteria"/>
</dbReference>
<evidence type="ECO:0000313" key="2">
    <source>
        <dbReference type="Proteomes" id="UP000056090"/>
    </source>
</evidence>